<reference evidence="3" key="1">
    <citation type="submission" date="2017-01" db="EMBL/GenBank/DDBJ databases">
        <authorList>
            <person name="Varghese N."/>
            <person name="Submissions S."/>
        </authorList>
    </citation>
    <scope>NUCLEOTIDE SEQUENCE [LARGE SCALE GENOMIC DNA]</scope>
    <source>
        <strain evidence="3">ATCC 12950</strain>
    </source>
</reference>
<dbReference type="CDD" id="cd06587">
    <property type="entry name" value="VOC"/>
    <property type="match status" value="1"/>
</dbReference>
<dbReference type="InterPro" id="IPR041581">
    <property type="entry name" value="Glyoxalase_6"/>
</dbReference>
<evidence type="ECO:0000313" key="2">
    <source>
        <dbReference type="EMBL" id="SIQ47349.1"/>
    </source>
</evidence>
<gene>
    <name evidence="2" type="ORF">SAMN05421833_102193</name>
</gene>
<dbReference type="OrthoDB" id="1645442at2"/>
<dbReference type="PANTHER" id="PTHR35908">
    <property type="entry name" value="HYPOTHETICAL FUSION PROTEIN"/>
    <property type="match status" value="1"/>
</dbReference>
<dbReference type="AlphaFoldDB" id="A0A1N6T1Y1"/>
<accession>A0A1N6T1Y1</accession>
<keyword evidence="3" id="KW-1185">Reference proteome</keyword>
<dbReference type="PANTHER" id="PTHR35908:SF1">
    <property type="entry name" value="CONSERVED PROTEIN"/>
    <property type="match status" value="1"/>
</dbReference>
<dbReference type="Gene3D" id="3.10.180.10">
    <property type="entry name" value="2,3-Dihydroxybiphenyl 1,2-Dioxygenase, domain 1"/>
    <property type="match status" value="1"/>
</dbReference>
<name>A0A1N6T1Y1_9ACTN</name>
<dbReference type="EMBL" id="FTNI01000002">
    <property type="protein sequence ID" value="SIQ47349.1"/>
    <property type="molecule type" value="Genomic_DNA"/>
</dbReference>
<evidence type="ECO:0000259" key="1">
    <source>
        <dbReference type="Pfam" id="PF18029"/>
    </source>
</evidence>
<evidence type="ECO:0000313" key="3">
    <source>
        <dbReference type="Proteomes" id="UP000186096"/>
    </source>
</evidence>
<dbReference type="STRING" id="58117.SAMN05421833_102193"/>
<dbReference type="SUPFAM" id="SSF54593">
    <property type="entry name" value="Glyoxalase/Bleomycin resistance protein/Dihydroxybiphenyl dioxygenase"/>
    <property type="match status" value="1"/>
</dbReference>
<dbReference type="InterPro" id="IPR029068">
    <property type="entry name" value="Glyas_Bleomycin-R_OHBP_Dase"/>
</dbReference>
<proteinExistence type="predicted"/>
<dbReference type="Proteomes" id="UP000186096">
    <property type="component" value="Unassembled WGS sequence"/>
</dbReference>
<dbReference type="Pfam" id="PF18029">
    <property type="entry name" value="Glyoxalase_6"/>
    <property type="match status" value="1"/>
</dbReference>
<organism evidence="2 3">
    <name type="scientific">Microbispora rosea</name>
    <dbReference type="NCBI Taxonomy" id="58117"/>
    <lineage>
        <taxon>Bacteria</taxon>
        <taxon>Bacillati</taxon>
        <taxon>Actinomycetota</taxon>
        <taxon>Actinomycetes</taxon>
        <taxon>Streptosporangiales</taxon>
        <taxon>Streptosporangiaceae</taxon>
        <taxon>Microbispora</taxon>
    </lineage>
</organism>
<sequence>MKFTLSAVLLEAADLELESAFWHQLLGGTVTRTQTHHFLRIDGFPAFVIQLAPEHLPPQWPGGRSQQMHVDLAVDDLEAADRLAVSAGARRLSPVGDVAVSPATGSRVYASPAGHPFCLRAE</sequence>
<protein>
    <recommendedName>
        <fullName evidence="1">Glyoxalase-like domain-containing protein</fullName>
    </recommendedName>
</protein>
<feature type="domain" description="Glyoxalase-like" evidence="1">
    <location>
        <begin position="8"/>
        <end position="119"/>
    </location>
</feature>